<gene>
    <name evidence="2" type="ORF">ACFFPJ_14870</name>
</gene>
<dbReference type="Pfam" id="PF13472">
    <property type="entry name" value="Lipase_GDSL_2"/>
    <property type="match status" value="1"/>
</dbReference>
<dbReference type="GO" id="GO:0016787">
    <property type="term" value="F:hydrolase activity"/>
    <property type="evidence" value="ECO:0007669"/>
    <property type="project" value="UniProtKB-KW"/>
</dbReference>
<reference evidence="2 3" key="1">
    <citation type="submission" date="2024-09" db="EMBL/GenBank/DDBJ databases">
        <authorList>
            <person name="Sun Q."/>
            <person name="Mori K."/>
        </authorList>
    </citation>
    <scope>NUCLEOTIDE SEQUENCE [LARGE SCALE GENOMIC DNA]</scope>
    <source>
        <strain evidence="2 3">JCM 1342</strain>
    </source>
</reference>
<protein>
    <submittedName>
        <fullName evidence="2">SGNH/GDSL hydrolase family protein</fullName>
    </submittedName>
</protein>
<keyword evidence="3" id="KW-1185">Reference proteome</keyword>
<dbReference type="Gene3D" id="3.40.50.1110">
    <property type="entry name" value="SGNH hydrolase"/>
    <property type="match status" value="1"/>
</dbReference>
<dbReference type="PANTHER" id="PTHR30383">
    <property type="entry name" value="THIOESTERASE 1/PROTEASE 1/LYSOPHOSPHOLIPASE L1"/>
    <property type="match status" value="1"/>
</dbReference>
<name>A0ABV5T5B7_9MICO</name>
<evidence type="ECO:0000313" key="3">
    <source>
        <dbReference type="Proteomes" id="UP001589611"/>
    </source>
</evidence>
<proteinExistence type="predicted"/>
<dbReference type="PANTHER" id="PTHR30383:SF5">
    <property type="entry name" value="SGNH HYDROLASE-TYPE ESTERASE DOMAIN-CONTAINING PROTEIN"/>
    <property type="match status" value="1"/>
</dbReference>
<dbReference type="SUPFAM" id="SSF52266">
    <property type="entry name" value="SGNH hydrolase"/>
    <property type="match status" value="1"/>
</dbReference>
<dbReference type="EMBL" id="JBHMBE010000005">
    <property type="protein sequence ID" value="MFB9647077.1"/>
    <property type="molecule type" value="Genomic_DNA"/>
</dbReference>
<dbReference type="RefSeq" id="WP_378721754.1">
    <property type="nucleotide sequence ID" value="NZ_JBHMBE010000005.1"/>
</dbReference>
<comment type="caution">
    <text evidence="2">The sequence shown here is derived from an EMBL/GenBank/DDBJ whole genome shotgun (WGS) entry which is preliminary data.</text>
</comment>
<dbReference type="InterPro" id="IPR051532">
    <property type="entry name" value="Ester_Hydrolysis_Enzymes"/>
</dbReference>
<sequence>MAITVPNGQWVVFGDSHTASTGDAATTTLQNRCMDSYHFWASYYLDGGLTQVYNAGINGNTSAQALARIDADVIAKLPNGGLCTVMLGTNDIIQGVTLATFQANMQAIVAALVANRIVPVLLTIPP</sequence>
<keyword evidence="2" id="KW-0378">Hydrolase</keyword>
<feature type="non-terminal residue" evidence="2">
    <location>
        <position position="126"/>
    </location>
</feature>
<dbReference type="InterPro" id="IPR013830">
    <property type="entry name" value="SGNH_hydro"/>
</dbReference>
<evidence type="ECO:0000259" key="1">
    <source>
        <dbReference type="Pfam" id="PF13472"/>
    </source>
</evidence>
<accession>A0ABV5T5B7</accession>
<dbReference type="Proteomes" id="UP001589611">
    <property type="component" value="Unassembled WGS sequence"/>
</dbReference>
<dbReference type="InterPro" id="IPR036514">
    <property type="entry name" value="SGNH_hydro_sf"/>
</dbReference>
<feature type="domain" description="SGNH hydrolase-type esterase" evidence="1">
    <location>
        <begin position="12"/>
        <end position="120"/>
    </location>
</feature>
<organism evidence="2 3">
    <name type="scientific">Microbacterium terregens</name>
    <dbReference type="NCBI Taxonomy" id="69363"/>
    <lineage>
        <taxon>Bacteria</taxon>
        <taxon>Bacillati</taxon>
        <taxon>Actinomycetota</taxon>
        <taxon>Actinomycetes</taxon>
        <taxon>Micrococcales</taxon>
        <taxon>Microbacteriaceae</taxon>
        <taxon>Microbacterium</taxon>
    </lineage>
</organism>
<evidence type="ECO:0000313" key="2">
    <source>
        <dbReference type="EMBL" id="MFB9647077.1"/>
    </source>
</evidence>